<dbReference type="GO" id="GO:0009073">
    <property type="term" value="P:aromatic amino acid family biosynthetic process"/>
    <property type="evidence" value="ECO:0007669"/>
    <property type="project" value="UniProtKB-KW"/>
</dbReference>
<evidence type="ECO:0000313" key="10">
    <source>
        <dbReference type="Proteomes" id="UP000316624"/>
    </source>
</evidence>
<dbReference type="GO" id="GO:0005524">
    <property type="term" value="F:ATP binding"/>
    <property type="evidence" value="ECO:0007669"/>
    <property type="project" value="UniProtKB-UniRule"/>
</dbReference>
<comment type="similarity">
    <text evidence="7">Belongs to the shikimate kinase family.</text>
</comment>
<feature type="binding site" evidence="7">
    <location>
        <position position="200"/>
    </location>
    <ligand>
        <name>substrate</name>
    </ligand>
</feature>
<dbReference type="AlphaFoldDB" id="A0A562K4F7"/>
<comment type="caution">
    <text evidence="9">The sequence shown here is derived from an EMBL/GenBank/DDBJ whole genome shotgun (WGS) entry which is preliminary data.</text>
</comment>
<dbReference type="Pfam" id="PF01381">
    <property type="entry name" value="HTH_3"/>
    <property type="match status" value="1"/>
</dbReference>
<keyword evidence="5 7" id="KW-0067">ATP-binding</keyword>
<comment type="subunit">
    <text evidence="7">Monomer.</text>
</comment>
<organism evidence="9 10">
    <name type="scientific">Sphingobium wenxiniae (strain DSM 21828 / CGMCC 1.7748 / JZ-1)</name>
    <dbReference type="NCBI Taxonomy" id="595605"/>
    <lineage>
        <taxon>Bacteria</taxon>
        <taxon>Pseudomonadati</taxon>
        <taxon>Pseudomonadota</taxon>
        <taxon>Alphaproteobacteria</taxon>
        <taxon>Sphingomonadales</taxon>
        <taxon>Sphingomonadaceae</taxon>
        <taxon>Sphingobium</taxon>
    </lineage>
</organism>
<dbReference type="PANTHER" id="PTHR21087:SF16">
    <property type="entry name" value="SHIKIMATE KINASE 1, CHLOROPLASTIC"/>
    <property type="match status" value="1"/>
</dbReference>
<dbReference type="Proteomes" id="UP000316624">
    <property type="component" value="Unassembled WGS sequence"/>
</dbReference>
<dbReference type="GO" id="GO:0000287">
    <property type="term" value="F:magnesium ion binding"/>
    <property type="evidence" value="ECO:0007669"/>
    <property type="project" value="UniProtKB-UniRule"/>
</dbReference>
<dbReference type="GO" id="GO:0009423">
    <property type="term" value="P:chorismate biosynthetic process"/>
    <property type="evidence" value="ECO:0007669"/>
    <property type="project" value="UniProtKB-UniRule"/>
</dbReference>
<evidence type="ECO:0000256" key="6">
    <source>
        <dbReference type="ARBA" id="ARBA00023141"/>
    </source>
</evidence>
<evidence type="ECO:0000256" key="2">
    <source>
        <dbReference type="ARBA" id="ARBA00022679"/>
    </source>
</evidence>
<dbReference type="EMBL" id="VLKK01000026">
    <property type="protein sequence ID" value="TWH90113.1"/>
    <property type="molecule type" value="Genomic_DNA"/>
</dbReference>
<dbReference type="InterPro" id="IPR031322">
    <property type="entry name" value="Shikimate/glucono_kinase"/>
</dbReference>
<dbReference type="HAMAP" id="MF_00109">
    <property type="entry name" value="Shikimate_kinase"/>
    <property type="match status" value="1"/>
</dbReference>
<dbReference type="SUPFAM" id="SSF47413">
    <property type="entry name" value="lambda repressor-like DNA-binding domains"/>
    <property type="match status" value="1"/>
</dbReference>
<reference evidence="9 10" key="1">
    <citation type="journal article" date="2015" name="Stand. Genomic Sci.">
        <title>Genomic Encyclopedia of Bacterial and Archaeal Type Strains, Phase III: the genomes of soil and plant-associated and newly described type strains.</title>
        <authorList>
            <person name="Whitman W.B."/>
            <person name="Woyke T."/>
            <person name="Klenk H.P."/>
            <person name="Zhou Y."/>
            <person name="Lilburn T.G."/>
            <person name="Beck B.J."/>
            <person name="De Vos P."/>
            <person name="Vandamme P."/>
            <person name="Eisen J.A."/>
            <person name="Garrity G."/>
            <person name="Hugenholtz P."/>
            <person name="Kyrpides N.C."/>
        </authorList>
    </citation>
    <scope>NUCLEOTIDE SEQUENCE [LARGE SCALE GENOMIC DNA]</scope>
    <source>
        <strain evidence="9 10">CGMCC 1.7748</strain>
    </source>
</reference>
<dbReference type="GO" id="GO:0005829">
    <property type="term" value="C:cytosol"/>
    <property type="evidence" value="ECO:0007669"/>
    <property type="project" value="TreeGrafter"/>
</dbReference>
<comment type="cofactor">
    <cofactor evidence="7">
        <name>Mg(2+)</name>
        <dbReference type="ChEBI" id="CHEBI:18420"/>
    </cofactor>
    <text evidence="7">Binds 1 Mg(2+) ion per subunit.</text>
</comment>
<dbReference type="InterPro" id="IPR010982">
    <property type="entry name" value="Lambda_DNA-bd_dom_sf"/>
</dbReference>
<dbReference type="PANTHER" id="PTHR21087">
    <property type="entry name" value="SHIKIMATE KINASE"/>
    <property type="match status" value="1"/>
</dbReference>
<dbReference type="InterPro" id="IPR027417">
    <property type="entry name" value="P-loop_NTPase"/>
</dbReference>
<evidence type="ECO:0000313" key="9">
    <source>
        <dbReference type="EMBL" id="TWH90113.1"/>
    </source>
</evidence>
<feature type="binding site" evidence="7">
    <location>
        <position position="239"/>
    </location>
    <ligand>
        <name>ATP</name>
        <dbReference type="ChEBI" id="CHEBI:30616"/>
    </ligand>
</feature>
<dbReference type="GO" id="GO:0004765">
    <property type="term" value="F:shikimate kinase activity"/>
    <property type="evidence" value="ECO:0007669"/>
    <property type="project" value="UniProtKB-UniRule"/>
</dbReference>
<feature type="domain" description="HTH cro/C1-type" evidence="8">
    <location>
        <begin position="23"/>
        <end position="77"/>
    </location>
</feature>
<comment type="catalytic activity">
    <reaction evidence="7">
        <text>shikimate + ATP = 3-phosphoshikimate + ADP + H(+)</text>
        <dbReference type="Rhea" id="RHEA:13121"/>
        <dbReference type="ChEBI" id="CHEBI:15378"/>
        <dbReference type="ChEBI" id="CHEBI:30616"/>
        <dbReference type="ChEBI" id="CHEBI:36208"/>
        <dbReference type="ChEBI" id="CHEBI:145989"/>
        <dbReference type="ChEBI" id="CHEBI:456216"/>
        <dbReference type="EC" id="2.7.1.71"/>
    </reaction>
</comment>
<evidence type="ECO:0000256" key="1">
    <source>
        <dbReference type="ARBA" id="ARBA00022605"/>
    </source>
</evidence>
<keyword evidence="2 7" id="KW-0808">Transferase</keyword>
<dbReference type="InterPro" id="IPR001387">
    <property type="entry name" value="Cro/C1-type_HTH"/>
</dbReference>
<sequence length="292" mass="31068">MQASNSKAGPEDLLGSVDIAERIRAARARVGLTRKQLATASGASERYLAHLEAGTGNPSVEMLLSVADALGIAIADLLPLGGERDPLVAQVAALLRRMPPDRIRELLVRLGNQPGDTEGKGRRIALIGMRGAGKTSLGSALAKRLNAPFFEVSKEVERRCGGTIAVLLEMNGARALHRYESEVLASICSNNSMAVIAAPGAIVADGKLYDQLRQSAWTVWLKANPDDHMERVIAQGDLRPMSESRAAMNDLKAILLAREVAYGQADAQVDTSAQDLTSTLGILEELATQLIA</sequence>
<keyword evidence="7" id="KW-0460">Magnesium</keyword>
<dbReference type="GO" id="GO:0008652">
    <property type="term" value="P:amino acid biosynthetic process"/>
    <property type="evidence" value="ECO:0007669"/>
    <property type="project" value="UniProtKB-KW"/>
</dbReference>
<feature type="binding site" evidence="7">
    <location>
        <position position="135"/>
    </location>
    <ligand>
        <name>Mg(2+)</name>
        <dbReference type="ChEBI" id="CHEBI:18420"/>
    </ligand>
</feature>
<comment type="function">
    <text evidence="7">Catalyzes the specific phosphorylation of the 3-hydroxyl group of shikimic acid using ATP as a cosubstrate.</text>
</comment>
<keyword evidence="1 7" id="KW-0028">Amino-acid biosynthesis</keyword>
<evidence type="ECO:0000256" key="3">
    <source>
        <dbReference type="ARBA" id="ARBA00022741"/>
    </source>
</evidence>
<dbReference type="GO" id="GO:0003677">
    <property type="term" value="F:DNA binding"/>
    <property type="evidence" value="ECO:0007669"/>
    <property type="project" value="InterPro"/>
</dbReference>
<dbReference type="Gene3D" id="3.40.50.300">
    <property type="entry name" value="P-loop containing nucleotide triphosphate hydrolases"/>
    <property type="match status" value="1"/>
</dbReference>
<dbReference type="UniPathway" id="UPA00053">
    <property type="reaction ID" value="UER00088"/>
</dbReference>
<dbReference type="CDD" id="cd00093">
    <property type="entry name" value="HTH_XRE"/>
    <property type="match status" value="1"/>
</dbReference>
<dbReference type="EC" id="2.7.1.71" evidence="7"/>
<accession>A0A562K4F7</accession>
<dbReference type="PRINTS" id="PR01100">
    <property type="entry name" value="SHIKIMTKNASE"/>
</dbReference>
<comment type="caution">
    <text evidence="7">Lacks conserved residue(s) required for the propagation of feature annotation.</text>
</comment>
<keyword evidence="4 7" id="KW-0418">Kinase</keyword>
<evidence type="ECO:0000256" key="5">
    <source>
        <dbReference type="ARBA" id="ARBA00022840"/>
    </source>
</evidence>
<evidence type="ECO:0000256" key="7">
    <source>
        <dbReference type="HAMAP-Rule" id="MF_00109"/>
    </source>
</evidence>
<comment type="pathway">
    <text evidence="7">Metabolic intermediate biosynthesis; chorismate biosynthesis; chorismate from D-erythrose 4-phosphate and phosphoenolpyruvate: step 5/7.</text>
</comment>
<keyword evidence="7" id="KW-0963">Cytoplasm</keyword>
<keyword evidence="10" id="KW-1185">Reference proteome</keyword>
<dbReference type="NCBIfam" id="NF006015">
    <property type="entry name" value="PRK08154.1"/>
    <property type="match status" value="1"/>
</dbReference>
<dbReference type="InterPro" id="IPR000623">
    <property type="entry name" value="Shikimate_kinase/TSH1"/>
</dbReference>
<dbReference type="PROSITE" id="PS50943">
    <property type="entry name" value="HTH_CROC1"/>
    <property type="match status" value="1"/>
</dbReference>
<keyword evidence="3 7" id="KW-0547">Nucleotide-binding</keyword>
<comment type="subcellular location">
    <subcellularLocation>
        <location evidence="7">Cytoplasm</location>
    </subcellularLocation>
</comment>
<name>A0A562K4F7_SPHWJ</name>
<feature type="binding site" evidence="7">
    <location>
        <position position="258"/>
    </location>
    <ligand>
        <name>substrate</name>
    </ligand>
</feature>
<evidence type="ECO:0000256" key="4">
    <source>
        <dbReference type="ARBA" id="ARBA00022777"/>
    </source>
</evidence>
<dbReference type="RefSeq" id="WP_158636708.1">
    <property type="nucleotide sequence ID" value="NZ_JACIIY010000032.1"/>
</dbReference>
<keyword evidence="7" id="KW-0479">Metal-binding</keyword>
<keyword evidence="6 7" id="KW-0057">Aromatic amino acid biosynthesis</keyword>
<dbReference type="SMART" id="SM00530">
    <property type="entry name" value="HTH_XRE"/>
    <property type="match status" value="1"/>
</dbReference>
<evidence type="ECO:0000259" key="8">
    <source>
        <dbReference type="PROSITE" id="PS50943"/>
    </source>
</evidence>
<dbReference type="Gene3D" id="1.10.260.40">
    <property type="entry name" value="lambda repressor-like DNA-binding domains"/>
    <property type="match status" value="1"/>
</dbReference>
<gene>
    <name evidence="7" type="primary">aroK</name>
    <name evidence="9" type="ORF">IQ35_03708</name>
</gene>
<dbReference type="Pfam" id="PF01202">
    <property type="entry name" value="SKI"/>
    <property type="match status" value="1"/>
</dbReference>
<feature type="binding site" evidence="7">
    <location>
        <begin position="131"/>
        <end position="136"/>
    </location>
    <ligand>
        <name>ATP</name>
        <dbReference type="ChEBI" id="CHEBI:30616"/>
    </ligand>
</feature>
<proteinExistence type="inferred from homology"/>
<protein>
    <recommendedName>
        <fullName evidence="7">Shikimate kinase</fullName>
        <shortName evidence="7">SK</shortName>
        <ecNumber evidence="7">2.7.1.71</ecNumber>
    </recommendedName>
</protein>
<feature type="binding site" evidence="7">
    <location>
        <position position="274"/>
    </location>
    <ligand>
        <name>ATP</name>
        <dbReference type="ChEBI" id="CHEBI:30616"/>
    </ligand>
</feature>
<dbReference type="SUPFAM" id="SSF52540">
    <property type="entry name" value="P-loop containing nucleoside triphosphate hydrolases"/>
    <property type="match status" value="1"/>
</dbReference>